<dbReference type="PANTHER" id="PTHR46124:SF3">
    <property type="entry name" value="HYDROLASE"/>
    <property type="match status" value="1"/>
</dbReference>
<dbReference type="SUPFAM" id="SSF51556">
    <property type="entry name" value="Metallo-dependent hydrolases"/>
    <property type="match status" value="1"/>
</dbReference>
<dbReference type="Gene3D" id="3.20.20.140">
    <property type="entry name" value="Metal-dependent hydrolases"/>
    <property type="match status" value="1"/>
</dbReference>
<dbReference type="GO" id="GO:0046872">
    <property type="term" value="F:metal ion binding"/>
    <property type="evidence" value="ECO:0007669"/>
    <property type="project" value="UniProtKB-KW"/>
</dbReference>
<reference evidence="2" key="1">
    <citation type="journal article" date="2021" name="PeerJ">
        <title>Extensive microbial diversity within the chicken gut microbiome revealed by metagenomics and culture.</title>
        <authorList>
            <person name="Gilroy R."/>
            <person name="Ravi A."/>
            <person name="Getino M."/>
            <person name="Pursley I."/>
            <person name="Horton D.L."/>
            <person name="Alikhan N.F."/>
            <person name="Baker D."/>
            <person name="Gharbi K."/>
            <person name="Hall N."/>
            <person name="Watson M."/>
            <person name="Adriaenssens E.M."/>
            <person name="Foster-Nyarko E."/>
            <person name="Jarju S."/>
            <person name="Secka A."/>
            <person name="Antonio M."/>
            <person name="Oren A."/>
            <person name="Chaudhuri R.R."/>
            <person name="La Ragione R."/>
            <person name="Hildebrand F."/>
            <person name="Pallen M.J."/>
        </authorList>
    </citation>
    <scope>NUCLEOTIDE SEQUENCE</scope>
    <source>
        <strain evidence="2">CHK55-1828</strain>
    </source>
</reference>
<dbReference type="GO" id="GO:0005829">
    <property type="term" value="C:cytosol"/>
    <property type="evidence" value="ECO:0007669"/>
    <property type="project" value="TreeGrafter"/>
</dbReference>
<name>A0A921HVB0_9BACT</name>
<proteinExistence type="predicted"/>
<feature type="binding site" evidence="1">
    <location>
        <position position="176"/>
    </location>
    <ligand>
        <name>a divalent metal cation</name>
        <dbReference type="ChEBI" id="CHEBI:60240"/>
        <label>1</label>
    </ligand>
</feature>
<dbReference type="RefSeq" id="WP_276826756.1">
    <property type="nucleotide sequence ID" value="NZ_DYVX01000032.1"/>
</dbReference>
<feature type="binding site" evidence="1">
    <location>
        <position position="109"/>
    </location>
    <ligand>
        <name>a divalent metal cation</name>
        <dbReference type="ChEBI" id="CHEBI:60240"/>
        <label>2</label>
    </ligand>
</feature>
<dbReference type="InterPro" id="IPR001130">
    <property type="entry name" value="TatD-like"/>
</dbReference>
<dbReference type="PIRSF" id="PIRSF005902">
    <property type="entry name" value="DNase_TatD"/>
    <property type="match status" value="1"/>
</dbReference>
<dbReference type="AlphaFoldDB" id="A0A921HVB0"/>
<reference evidence="2" key="2">
    <citation type="submission" date="2021-09" db="EMBL/GenBank/DDBJ databases">
        <authorList>
            <person name="Gilroy R."/>
        </authorList>
    </citation>
    <scope>NUCLEOTIDE SEQUENCE</scope>
    <source>
        <strain evidence="2">CHK55-1828</strain>
    </source>
</reference>
<evidence type="ECO:0000313" key="2">
    <source>
        <dbReference type="EMBL" id="HJF91503.1"/>
    </source>
</evidence>
<protein>
    <submittedName>
        <fullName evidence="2">TatD family hydrolase</fullName>
    </submittedName>
</protein>
<comment type="caution">
    <text evidence="2">The sequence shown here is derived from an EMBL/GenBank/DDBJ whole genome shotgun (WGS) entry which is preliminary data.</text>
</comment>
<dbReference type="Pfam" id="PF01026">
    <property type="entry name" value="TatD_DNase"/>
    <property type="match status" value="1"/>
</dbReference>
<dbReference type="PANTHER" id="PTHR46124">
    <property type="entry name" value="D-AMINOACYL-TRNA DEACYLASE"/>
    <property type="match status" value="1"/>
</dbReference>
<evidence type="ECO:0000313" key="3">
    <source>
        <dbReference type="Proteomes" id="UP000717835"/>
    </source>
</evidence>
<gene>
    <name evidence="2" type="ORF">K8W02_03830</name>
</gene>
<dbReference type="EMBL" id="DYVX01000032">
    <property type="protein sequence ID" value="HJF91503.1"/>
    <property type="molecule type" value="Genomic_DNA"/>
</dbReference>
<dbReference type="Proteomes" id="UP000717835">
    <property type="component" value="Unassembled WGS sequence"/>
</dbReference>
<dbReference type="GO" id="GO:0016788">
    <property type="term" value="F:hydrolase activity, acting on ester bonds"/>
    <property type="evidence" value="ECO:0007669"/>
    <property type="project" value="InterPro"/>
</dbReference>
<sequence length="215" mass="24106">MQPYPIDIHIHRLPSVPGEAIVCCQPDAFCPQEDGWYAVGIHPWWLEEYDWADAAFKAHFEALVRHPRVLAVGEAGLDKLVAVPLDSQTDALRYQARVAEAAGKPLVLHLVKAAAELLALKRELQPRVPWIVHGFRGKAQLAQDLVRHGLYLSFGAHYQEEALRRMPADRLFLETDESDVPIADLYERAALVRGVTCGELAETVSRNVRSVFFGH</sequence>
<feature type="binding site" evidence="1">
    <location>
        <position position="74"/>
    </location>
    <ligand>
        <name>a divalent metal cation</name>
        <dbReference type="ChEBI" id="CHEBI:60240"/>
        <label>1</label>
    </ligand>
</feature>
<keyword evidence="2" id="KW-0378">Hydrolase</keyword>
<accession>A0A921HVB0</accession>
<evidence type="ECO:0000256" key="1">
    <source>
        <dbReference type="PIRSR" id="PIRSR005902-1"/>
    </source>
</evidence>
<keyword evidence="1" id="KW-0479">Metal-binding</keyword>
<feature type="binding site" evidence="1">
    <location>
        <position position="133"/>
    </location>
    <ligand>
        <name>a divalent metal cation</name>
        <dbReference type="ChEBI" id="CHEBI:60240"/>
        <label>2</label>
    </ligand>
</feature>
<dbReference type="InterPro" id="IPR032466">
    <property type="entry name" value="Metal_Hydrolase"/>
</dbReference>
<organism evidence="2 3">
    <name type="scientific">Mediterranea massiliensis</name>
    <dbReference type="NCBI Taxonomy" id="1841865"/>
    <lineage>
        <taxon>Bacteria</taxon>
        <taxon>Pseudomonadati</taxon>
        <taxon>Bacteroidota</taxon>
        <taxon>Bacteroidia</taxon>
        <taxon>Bacteroidales</taxon>
        <taxon>Bacteroidaceae</taxon>
        <taxon>Mediterranea</taxon>
    </lineage>
</organism>